<gene>
    <name evidence="2" type="ORF">ElyMa_004614200</name>
</gene>
<dbReference type="AlphaFoldDB" id="A0AAV4HXQ0"/>
<dbReference type="EMBL" id="BMAT01009250">
    <property type="protein sequence ID" value="GFS02717.1"/>
    <property type="molecule type" value="Genomic_DNA"/>
</dbReference>
<protein>
    <submittedName>
        <fullName evidence="2">Uncharacterized protein</fullName>
    </submittedName>
</protein>
<feature type="compositionally biased region" description="Acidic residues" evidence="1">
    <location>
        <begin position="56"/>
        <end position="95"/>
    </location>
</feature>
<evidence type="ECO:0000313" key="2">
    <source>
        <dbReference type="EMBL" id="GFS02717.1"/>
    </source>
</evidence>
<organism evidence="2 3">
    <name type="scientific">Elysia marginata</name>
    <dbReference type="NCBI Taxonomy" id="1093978"/>
    <lineage>
        <taxon>Eukaryota</taxon>
        <taxon>Metazoa</taxon>
        <taxon>Spiralia</taxon>
        <taxon>Lophotrochozoa</taxon>
        <taxon>Mollusca</taxon>
        <taxon>Gastropoda</taxon>
        <taxon>Heterobranchia</taxon>
        <taxon>Euthyneura</taxon>
        <taxon>Panpulmonata</taxon>
        <taxon>Sacoglossa</taxon>
        <taxon>Placobranchoidea</taxon>
        <taxon>Plakobranchidae</taxon>
        <taxon>Elysia</taxon>
    </lineage>
</organism>
<comment type="caution">
    <text evidence="2">The sequence shown here is derived from an EMBL/GenBank/DDBJ whole genome shotgun (WGS) entry which is preliminary data.</text>
</comment>
<proteinExistence type="predicted"/>
<name>A0AAV4HXQ0_9GAST</name>
<evidence type="ECO:0000313" key="3">
    <source>
        <dbReference type="Proteomes" id="UP000762676"/>
    </source>
</evidence>
<sequence>MSDPGDALVCYRVRDQQAVSRCCVSIWISWTTTRALPVCDADQWNMPGKEAVYCKEDDDENDDADYGDDDDVGDDNDGYDDDDDEDDDDENDNADYDTQLLTESPSEPVEEQEIKRISLR</sequence>
<evidence type="ECO:0000256" key="1">
    <source>
        <dbReference type="SAM" id="MobiDB-lite"/>
    </source>
</evidence>
<dbReference type="Proteomes" id="UP000762676">
    <property type="component" value="Unassembled WGS sequence"/>
</dbReference>
<reference evidence="2 3" key="1">
    <citation type="journal article" date="2021" name="Elife">
        <title>Chloroplast acquisition without the gene transfer in kleptoplastic sea slugs, Plakobranchus ocellatus.</title>
        <authorList>
            <person name="Maeda T."/>
            <person name="Takahashi S."/>
            <person name="Yoshida T."/>
            <person name="Shimamura S."/>
            <person name="Takaki Y."/>
            <person name="Nagai Y."/>
            <person name="Toyoda A."/>
            <person name="Suzuki Y."/>
            <person name="Arimoto A."/>
            <person name="Ishii H."/>
            <person name="Satoh N."/>
            <person name="Nishiyama T."/>
            <person name="Hasebe M."/>
            <person name="Maruyama T."/>
            <person name="Minagawa J."/>
            <person name="Obokata J."/>
            <person name="Shigenobu S."/>
        </authorList>
    </citation>
    <scope>NUCLEOTIDE SEQUENCE [LARGE SCALE GENOMIC DNA]</scope>
</reference>
<accession>A0AAV4HXQ0</accession>
<feature type="region of interest" description="Disordered" evidence="1">
    <location>
        <begin position="53"/>
        <end position="120"/>
    </location>
</feature>
<keyword evidence="3" id="KW-1185">Reference proteome</keyword>